<evidence type="ECO:0000259" key="8">
    <source>
        <dbReference type="PROSITE" id="PS50893"/>
    </source>
</evidence>
<dbReference type="PANTHER" id="PTHR24221">
    <property type="entry name" value="ATP-BINDING CASSETTE SUB-FAMILY B"/>
    <property type="match status" value="1"/>
</dbReference>
<dbReference type="RefSeq" id="WP_311757642.1">
    <property type="nucleotide sequence ID" value="NZ_JAVRQI010000001.1"/>
</dbReference>
<keyword evidence="4 10" id="KW-0067">ATP-binding</keyword>
<comment type="subcellular location">
    <subcellularLocation>
        <location evidence="1">Cell membrane</location>
        <topology evidence="1">Multi-pass membrane protein</topology>
    </subcellularLocation>
</comment>
<accession>A0ABU3E9J8</accession>
<evidence type="ECO:0000313" key="10">
    <source>
        <dbReference type="EMBL" id="MDT1060547.1"/>
    </source>
</evidence>
<keyword evidence="6 7" id="KW-0472">Membrane</keyword>
<evidence type="ECO:0000313" key="11">
    <source>
        <dbReference type="Proteomes" id="UP001251085"/>
    </source>
</evidence>
<dbReference type="SUPFAM" id="SSF52540">
    <property type="entry name" value="P-loop containing nucleoside triphosphate hydrolases"/>
    <property type="match status" value="1"/>
</dbReference>
<sequence>MPDARSGSAARLLASEAVLLRRASALSVLAGLLWLPMAWGAADMLSAMIEKRAAGPASLWLLGGAGLLRLALTLVAERLAQRAGRIAVGRLRGELLEHVALRAARSRAGAIATLAGDQLALLGTFAARNALIRDRSLAVPLAVGAAAFASAWAAGLILLVAGPAIIVFMVLIGQATGRASRAQLGEMANMGALLADRIGALPDIRLLDAVPALSRGFRMAADRLRRRTMRVLGIAFLSSAVLELFAALGIAMMAVFCGFSVLGEIGTGTWGGPLGIRPALFLLLIAPEFFQPLRDLAGLWHDRAAAEAAADILVDELAPAKMLPRDAAAKGPSGLALRGVSLRGLDYPDLELLPGEALVVTGPSGAGKTTLLRLLAGLETPDGGEVMRPSRARLGWMPQSVHFLDASLEDNLRLGRGGDLGPALAGAQAAHLVDVLPQRLETRLGERGAGLSGGEGRRLTLARALHGQPDWILADEPTADLDAETAARVIQGLLAAHRAGAGLVIATHDGALIRAIGREYRIGAA</sequence>
<dbReference type="Pfam" id="PF00005">
    <property type="entry name" value="ABC_tran"/>
    <property type="match status" value="1"/>
</dbReference>
<comment type="caution">
    <text evidence="10">The sequence shown here is derived from an EMBL/GenBank/DDBJ whole genome shotgun (WGS) entry which is preliminary data.</text>
</comment>
<organism evidence="10 11">
    <name type="scientific">Paracoccus broussonetiae</name>
    <dbReference type="NCBI Taxonomy" id="3075834"/>
    <lineage>
        <taxon>Bacteria</taxon>
        <taxon>Pseudomonadati</taxon>
        <taxon>Pseudomonadota</taxon>
        <taxon>Alphaproteobacteria</taxon>
        <taxon>Rhodobacterales</taxon>
        <taxon>Paracoccaceae</taxon>
        <taxon>Paracoccus</taxon>
    </lineage>
</organism>
<evidence type="ECO:0000256" key="6">
    <source>
        <dbReference type="ARBA" id="ARBA00023136"/>
    </source>
</evidence>
<dbReference type="PANTHER" id="PTHR24221:SF261">
    <property type="entry name" value="GLUTATHIONE_L-CYSTEINE TRANSPORT SYSTEM ATP-BINDING_PERMEASE PROTEIN CYDD"/>
    <property type="match status" value="1"/>
</dbReference>
<dbReference type="InterPro" id="IPR039421">
    <property type="entry name" value="Type_1_exporter"/>
</dbReference>
<evidence type="ECO:0000256" key="1">
    <source>
        <dbReference type="ARBA" id="ARBA00004651"/>
    </source>
</evidence>
<name>A0ABU3E9J8_9RHOB</name>
<evidence type="ECO:0000256" key="4">
    <source>
        <dbReference type="ARBA" id="ARBA00022840"/>
    </source>
</evidence>
<feature type="transmembrane region" description="Helical" evidence="7">
    <location>
        <begin position="108"/>
        <end position="127"/>
    </location>
</feature>
<evidence type="ECO:0000256" key="7">
    <source>
        <dbReference type="SAM" id="Phobius"/>
    </source>
</evidence>
<gene>
    <name evidence="10" type="ORF">RM190_01685</name>
</gene>
<dbReference type="Proteomes" id="UP001251085">
    <property type="component" value="Unassembled WGS sequence"/>
</dbReference>
<keyword evidence="11" id="KW-1185">Reference proteome</keyword>
<feature type="domain" description="ABC transporter" evidence="8">
    <location>
        <begin position="323"/>
        <end position="525"/>
    </location>
</feature>
<feature type="domain" description="ABC transmembrane type-1" evidence="9">
    <location>
        <begin position="23"/>
        <end position="305"/>
    </location>
</feature>
<dbReference type="InterPro" id="IPR036640">
    <property type="entry name" value="ABC1_TM_sf"/>
</dbReference>
<dbReference type="InterPro" id="IPR011527">
    <property type="entry name" value="ABC1_TM_dom"/>
</dbReference>
<evidence type="ECO:0000256" key="5">
    <source>
        <dbReference type="ARBA" id="ARBA00022989"/>
    </source>
</evidence>
<dbReference type="Pfam" id="PF00664">
    <property type="entry name" value="ABC_membrane"/>
    <property type="match status" value="1"/>
</dbReference>
<reference evidence="11" key="1">
    <citation type="submission" date="2023-07" db="EMBL/GenBank/DDBJ databases">
        <title>Characterization of two Paracoccaceae strains isolated from Phycosphere and proposal of Xinfangfangia lacusdiani sp. nov.</title>
        <authorList>
            <person name="Deng Y."/>
            <person name="Zhang Y.Q."/>
        </authorList>
    </citation>
    <scope>NUCLEOTIDE SEQUENCE [LARGE SCALE GENOMIC DNA]</scope>
    <source>
        <strain evidence="11">CPCC 101403</strain>
    </source>
</reference>
<dbReference type="InterPro" id="IPR003439">
    <property type="entry name" value="ABC_transporter-like_ATP-bd"/>
</dbReference>
<dbReference type="PROSITE" id="PS50893">
    <property type="entry name" value="ABC_TRANSPORTER_2"/>
    <property type="match status" value="1"/>
</dbReference>
<dbReference type="SUPFAM" id="SSF90123">
    <property type="entry name" value="ABC transporter transmembrane region"/>
    <property type="match status" value="1"/>
</dbReference>
<dbReference type="InterPro" id="IPR027417">
    <property type="entry name" value="P-loop_NTPase"/>
</dbReference>
<keyword evidence="3" id="KW-0547">Nucleotide-binding</keyword>
<evidence type="ECO:0000256" key="3">
    <source>
        <dbReference type="ARBA" id="ARBA00022741"/>
    </source>
</evidence>
<dbReference type="CDD" id="cd18584">
    <property type="entry name" value="ABC_6TM_AarD_CydD"/>
    <property type="match status" value="1"/>
</dbReference>
<dbReference type="SMART" id="SM00382">
    <property type="entry name" value="AAA"/>
    <property type="match status" value="1"/>
</dbReference>
<evidence type="ECO:0000259" key="9">
    <source>
        <dbReference type="PROSITE" id="PS50929"/>
    </source>
</evidence>
<feature type="transmembrane region" description="Helical" evidence="7">
    <location>
        <begin position="139"/>
        <end position="172"/>
    </location>
</feature>
<dbReference type="InterPro" id="IPR003593">
    <property type="entry name" value="AAA+_ATPase"/>
</dbReference>
<protein>
    <submittedName>
        <fullName evidence="10">ATP-binding cassette domain-containing protein</fullName>
    </submittedName>
</protein>
<dbReference type="Gene3D" id="3.40.50.300">
    <property type="entry name" value="P-loop containing nucleotide triphosphate hydrolases"/>
    <property type="match status" value="1"/>
</dbReference>
<keyword evidence="2 7" id="KW-0812">Transmembrane</keyword>
<feature type="transmembrane region" description="Helical" evidence="7">
    <location>
        <begin position="59"/>
        <end position="76"/>
    </location>
</feature>
<keyword evidence="5 7" id="KW-1133">Transmembrane helix</keyword>
<dbReference type="GO" id="GO:0005524">
    <property type="term" value="F:ATP binding"/>
    <property type="evidence" value="ECO:0007669"/>
    <property type="project" value="UniProtKB-KW"/>
</dbReference>
<feature type="transmembrane region" description="Helical" evidence="7">
    <location>
        <begin position="20"/>
        <end position="39"/>
    </location>
</feature>
<dbReference type="EMBL" id="JAVRQI010000001">
    <property type="protein sequence ID" value="MDT1060547.1"/>
    <property type="molecule type" value="Genomic_DNA"/>
</dbReference>
<dbReference type="Gene3D" id="1.20.1560.10">
    <property type="entry name" value="ABC transporter type 1, transmembrane domain"/>
    <property type="match status" value="1"/>
</dbReference>
<dbReference type="PROSITE" id="PS50929">
    <property type="entry name" value="ABC_TM1F"/>
    <property type="match status" value="1"/>
</dbReference>
<feature type="transmembrane region" description="Helical" evidence="7">
    <location>
        <begin position="231"/>
        <end position="262"/>
    </location>
</feature>
<evidence type="ECO:0000256" key="2">
    <source>
        <dbReference type="ARBA" id="ARBA00022692"/>
    </source>
</evidence>
<proteinExistence type="predicted"/>